<dbReference type="Pfam" id="PF03737">
    <property type="entry name" value="RraA-like"/>
    <property type="match status" value="1"/>
</dbReference>
<protein>
    <recommendedName>
        <fullName evidence="10">4-hydroxy-4-methyl-2-oxoglutarate aldolase</fullName>
        <shortName evidence="10">HMG aldolase</shortName>
        <ecNumber evidence="10">4.1.1.112</ecNumber>
        <ecNumber evidence="10">4.1.3.17</ecNumber>
    </recommendedName>
    <alternativeName>
        <fullName evidence="10">Oxaloacetate decarboxylase</fullName>
    </alternativeName>
</protein>
<evidence type="ECO:0000256" key="1">
    <source>
        <dbReference type="ARBA" id="ARBA00001342"/>
    </source>
</evidence>
<evidence type="ECO:0000256" key="4">
    <source>
        <dbReference type="ARBA" id="ARBA00011233"/>
    </source>
</evidence>
<comment type="catalytic activity">
    <reaction evidence="1 10">
        <text>4-hydroxy-4-methyl-2-oxoglutarate = 2 pyruvate</text>
        <dbReference type="Rhea" id="RHEA:22748"/>
        <dbReference type="ChEBI" id="CHEBI:15361"/>
        <dbReference type="ChEBI" id="CHEBI:58276"/>
        <dbReference type="EC" id="4.1.3.17"/>
    </reaction>
</comment>
<comment type="caution">
    <text evidence="11">The sequence shown here is derived from an EMBL/GenBank/DDBJ whole genome shotgun (WGS) entry which is preliminary data.</text>
</comment>
<dbReference type="NCBIfam" id="TIGR01935">
    <property type="entry name" value="NOT-MenG"/>
    <property type="match status" value="1"/>
</dbReference>
<dbReference type="Proteomes" id="UP000248555">
    <property type="component" value="Unassembled WGS sequence"/>
</dbReference>
<dbReference type="AlphaFoldDB" id="A0A327YDK3"/>
<evidence type="ECO:0000256" key="3">
    <source>
        <dbReference type="ARBA" id="ARBA00008621"/>
    </source>
</evidence>
<dbReference type="PANTHER" id="PTHR33254:SF4">
    <property type="entry name" value="4-HYDROXY-4-METHYL-2-OXOGLUTARATE ALDOLASE 3-RELATED"/>
    <property type="match status" value="1"/>
</dbReference>
<dbReference type="NCBIfam" id="NF006875">
    <property type="entry name" value="PRK09372.1"/>
    <property type="match status" value="1"/>
</dbReference>
<evidence type="ECO:0000256" key="8">
    <source>
        <dbReference type="ARBA" id="ARBA00047973"/>
    </source>
</evidence>
<dbReference type="CDD" id="cd16841">
    <property type="entry name" value="RraA_family"/>
    <property type="match status" value="1"/>
</dbReference>
<evidence type="ECO:0000313" key="12">
    <source>
        <dbReference type="Proteomes" id="UP000248555"/>
    </source>
</evidence>
<dbReference type="OrthoDB" id="9784786at2"/>
<dbReference type="GO" id="GO:0008428">
    <property type="term" value="F:ribonuclease inhibitor activity"/>
    <property type="evidence" value="ECO:0007669"/>
    <property type="project" value="InterPro"/>
</dbReference>
<dbReference type="SUPFAM" id="SSF89562">
    <property type="entry name" value="RraA-like"/>
    <property type="match status" value="1"/>
</dbReference>
<proteinExistence type="inferred from homology"/>
<dbReference type="EC" id="4.1.1.112" evidence="10"/>
<gene>
    <name evidence="11" type="ORF">B0I26_10889</name>
</gene>
<sequence length="156" mass="16768">MKTADLCDQFLEQLQVCKLSFHSYGGKKEFSGPIATVEVFEDNVLVREALETVPKGSVLVVDGKGSRNCALLGDRLAQIACERELAGVIINGCIRDSAEIATMPLGVMAVGTCPVKSKKEGTGKRDIVLEFGEVRWKPGAYVYADSDGIVVSDSKL</sequence>
<dbReference type="InterPro" id="IPR010203">
    <property type="entry name" value="RraA"/>
</dbReference>
<keyword evidence="9" id="KW-0460">Magnesium</keyword>
<dbReference type="PANTHER" id="PTHR33254">
    <property type="entry name" value="4-HYDROXY-4-METHYL-2-OXOGLUTARATE ALDOLASE 3-RELATED"/>
    <property type="match status" value="1"/>
</dbReference>
<evidence type="ECO:0000256" key="5">
    <source>
        <dbReference type="ARBA" id="ARBA00022723"/>
    </source>
</evidence>
<feature type="binding site" evidence="9">
    <location>
        <begin position="73"/>
        <end position="76"/>
    </location>
    <ligand>
        <name>substrate</name>
    </ligand>
</feature>
<dbReference type="InterPro" id="IPR036704">
    <property type="entry name" value="RraA/RraA-like_sf"/>
</dbReference>
<dbReference type="EMBL" id="QLMH01000008">
    <property type="protein sequence ID" value="RAK18914.1"/>
    <property type="molecule type" value="Genomic_DNA"/>
</dbReference>
<name>A0A327YDK3_9BACL</name>
<dbReference type="InterPro" id="IPR005493">
    <property type="entry name" value="RraA/RraA-like"/>
</dbReference>
<evidence type="ECO:0000256" key="6">
    <source>
        <dbReference type="ARBA" id="ARBA00023239"/>
    </source>
</evidence>
<accession>A0A327YDK3</accession>
<comment type="cofactor">
    <cofactor evidence="9">
        <name>Mg(2+)</name>
        <dbReference type="ChEBI" id="CHEBI:18420"/>
    </cofactor>
</comment>
<dbReference type="RefSeq" id="WP_111645445.1">
    <property type="nucleotide sequence ID" value="NZ_QLMH01000008.1"/>
</dbReference>
<dbReference type="GO" id="GO:0008948">
    <property type="term" value="F:oxaloacetate decarboxylase activity"/>
    <property type="evidence" value="ECO:0007669"/>
    <property type="project" value="UniProtKB-EC"/>
</dbReference>
<keyword evidence="6 10" id="KW-0456">Lyase</keyword>
<evidence type="ECO:0000256" key="9">
    <source>
        <dbReference type="PIRSR" id="PIRSR605493-1"/>
    </source>
</evidence>
<feature type="binding site" evidence="9">
    <location>
        <position position="95"/>
    </location>
    <ligand>
        <name>substrate</name>
    </ligand>
</feature>
<dbReference type="Gene3D" id="3.50.30.40">
    <property type="entry name" value="Ribonuclease E inhibitor RraA/RraA-like"/>
    <property type="match status" value="1"/>
</dbReference>
<dbReference type="GO" id="GO:0046872">
    <property type="term" value="F:metal ion binding"/>
    <property type="evidence" value="ECO:0007669"/>
    <property type="project" value="UniProtKB-KW"/>
</dbReference>
<dbReference type="GO" id="GO:0047443">
    <property type="term" value="F:4-hydroxy-4-methyl-2-oxoglutarate aldolase activity"/>
    <property type="evidence" value="ECO:0007669"/>
    <property type="project" value="UniProtKB-EC"/>
</dbReference>
<evidence type="ECO:0000256" key="10">
    <source>
        <dbReference type="RuleBase" id="RU004338"/>
    </source>
</evidence>
<keyword evidence="12" id="KW-1185">Reference proteome</keyword>
<comment type="catalytic activity">
    <reaction evidence="8 10">
        <text>oxaloacetate + H(+) = pyruvate + CO2</text>
        <dbReference type="Rhea" id="RHEA:15641"/>
        <dbReference type="ChEBI" id="CHEBI:15361"/>
        <dbReference type="ChEBI" id="CHEBI:15378"/>
        <dbReference type="ChEBI" id="CHEBI:16452"/>
        <dbReference type="ChEBI" id="CHEBI:16526"/>
        <dbReference type="EC" id="4.1.1.112"/>
    </reaction>
</comment>
<comment type="subunit">
    <text evidence="4 10">Homotrimer.</text>
</comment>
<reference evidence="11 12" key="1">
    <citation type="submission" date="2018-06" db="EMBL/GenBank/DDBJ databases">
        <title>Genomic Encyclopedia of Type Strains, Phase III (KMG-III): the genomes of soil and plant-associated and newly described type strains.</title>
        <authorList>
            <person name="Whitman W."/>
        </authorList>
    </citation>
    <scope>NUCLEOTIDE SEQUENCE [LARGE SCALE GENOMIC DNA]</scope>
    <source>
        <strain evidence="11 12">CGMCC 1.8979</strain>
    </source>
</reference>
<evidence type="ECO:0000313" key="11">
    <source>
        <dbReference type="EMBL" id="RAK18914.1"/>
    </source>
</evidence>
<organism evidence="11 12">
    <name type="scientific">Paranoxybacillus vitaminiphilus</name>
    <dbReference type="NCBI Taxonomy" id="581036"/>
    <lineage>
        <taxon>Bacteria</taxon>
        <taxon>Bacillati</taxon>
        <taxon>Bacillota</taxon>
        <taxon>Bacilli</taxon>
        <taxon>Bacillales</taxon>
        <taxon>Anoxybacillaceae</taxon>
        <taxon>Paranoxybacillus</taxon>
    </lineage>
</organism>
<dbReference type="EC" id="4.1.3.17" evidence="10"/>
<comment type="similarity">
    <text evidence="3 10">Belongs to the class II aldolase/RraA-like family.</text>
</comment>
<keyword evidence="5 9" id="KW-0479">Metal-binding</keyword>
<dbReference type="GO" id="GO:0051252">
    <property type="term" value="P:regulation of RNA metabolic process"/>
    <property type="evidence" value="ECO:0007669"/>
    <property type="project" value="InterPro"/>
</dbReference>
<evidence type="ECO:0000256" key="7">
    <source>
        <dbReference type="ARBA" id="ARBA00025046"/>
    </source>
</evidence>
<evidence type="ECO:0000256" key="2">
    <source>
        <dbReference type="ARBA" id="ARBA00001968"/>
    </source>
</evidence>
<comment type="function">
    <text evidence="7 10">Catalyzes the aldol cleavage of 4-hydroxy-4-methyl-2-oxoglutarate (HMG) into 2 molecules of pyruvate. Also contains a secondary oxaloacetate (OAA) decarboxylase activity due to the common pyruvate enolate transition state formed following C-C bond cleavage in the retro-aldol and decarboxylation reactions.</text>
</comment>
<comment type="cofactor">
    <cofactor evidence="2 10">
        <name>a divalent metal cation</name>
        <dbReference type="ChEBI" id="CHEBI:60240"/>
    </cofactor>
</comment>
<feature type="binding site" evidence="9">
    <location>
        <position position="96"/>
    </location>
    <ligand>
        <name>Mg(2+)</name>
        <dbReference type="ChEBI" id="CHEBI:18420"/>
    </ligand>
</feature>